<dbReference type="SUPFAM" id="SSF56954">
    <property type="entry name" value="Outer membrane efflux proteins (OEP)"/>
    <property type="match status" value="1"/>
</dbReference>
<dbReference type="EMBL" id="BAER01000107">
    <property type="protein sequence ID" value="GAC34342.1"/>
    <property type="molecule type" value="Genomic_DNA"/>
</dbReference>
<dbReference type="Proteomes" id="UP000006322">
    <property type="component" value="Unassembled WGS sequence"/>
</dbReference>
<evidence type="ECO:0000256" key="2">
    <source>
        <dbReference type="SAM" id="SignalP"/>
    </source>
</evidence>
<dbReference type="PANTHER" id="PTHR30203">
    <property type="entry name" value="OUTER MEMBRANE CATION EFFLUX PROTEIN"/>
    <property type="match status" value="1"/>
</dbReference>
<keyword evidence="2" id="KW-0732">Signal</keyword>
<keyword evidence="4" id="KW-1185">Reference proteome</keyword>
<organism evidence="3 4">
    <name type="scientific">Paraglaciecola polaris LMG 21857</name>
    <dbReference type="NCBI Taxonomy" id="1129793"/>
    <lineage>
        <taxon>Bacteria</taxon>
        <taxon>Pseudomonadati</taxon>
        <taxon>Pseudomonadota</taxon>
        <taxon>Gammaproteobacteria</taxon>
        <taxon>Alteromonadales</taxon>
        <taxon>Alteromonadaceae</taxon>
        <taxon>Paraglaciecola</taxon>
    </lineage>
</organism>
<comment type="caution">
    <text evidence="3">The sequence shown here is derived from an EMBL/GenBank/DDBJ whole genome shotgun (WGS) entry which is preliminary data.</text>
</comment>
<dbReference type="GO" id="GO:0015562">
    <property type="term" value="F:efflux transmembrane transporter activity"/>
    <property type="evidence" value="ECO:0007669"/>
    <property type="project" value="InterPro"/>
</dbReference>
<evidence type="ECO:0000256" key="1">
    <source>
        <dbReference type="ARBA" id="ARBA00007613"/>
    </source>
</evidence>
<gene>
    <name evidence="3" type="ORF">GPLA_3453</name>
</gene>
<dbReference type="Pfam" id="PF02321">
    <property type="entry name" value="OEP"/>
    <property type="match status" value="1"/>
</dbReference>
<evidence type="ECO:0000313" key="3">
    <source>
        <dbReference type="EMBL" id="GAC34342.1"/>
    </source>
</evidence>
<name>K6ZVR6_9ALTE</name>
<reference evidence="4" key="1">
    <citation type="journal article" date="2014" name="Environ. Microbiol.">
        <title>Comparative genomics of the marine bacterial genus Glaciecola reveals the high degree of genomic diversity and genomic characteristic for cold adaptation.</title>
        <authorList>
            <person name="Qin Q.L."/>
            <person name="Xie B.B."/>
            <person name="Yu Y."/>
            <person name="Shu Y.L."/>
            <person name="Rong J.C."/>
            <person name="Zhang Y.J."/>
            <person name="Zhao D.L."/>
            <person name="Chen X.L."/>
            <person name="Zhang X.Y."/>
            <person name="Chen B."/>
            <person name="Zhou B.C."/>
            <person name="Zhang Y.Z."/>
        </authorList>
    </citation>
    <scope>NUCLEOTIDE SEQUENCE [LARGE SCALE GENOMIC DNA]</scope>
    <source>
        <strain evidence="4">LMG 21857</strain>
    </source>
</reference>
<dbReference type="InterPro" id="IPR003423">
    <property type="entry name" value="OMP_efflux"/>
</dbReference>
<accession>K6ZVR6</accession>
<dbReference type="PANTHER" id="PTHR30203:SF24">
    <property type="entry name" value="BLR4935 PROTEIN"/>
    <property type="match status" value="1"/>
</dbReference>
<comment type="similarity">
    <text evidence="1">Belongs to the outer membrane factor (OMF) (TC 1.B.17) family.</text>
</comment>
<dbReference type="STRING" id="1129793.GPLA_3453"/>
<dbReference type="RefSeq" id="WP_007106107.1">
    <property type="nucleotide sequence ID" value="NZ_BAER01000107.1"/>
</dbReference>
<evidence type="ECO:0000313" key="4">
    <source>
        <dbReference type="Proteomes" id="UP000006322"/>
    </source>
</evidence>
<protein>
    <submittedName>
        <fullName evidence="3">Outer membrane efflux protein</fullName>
    </submittedName>
</protein>
<feature type="chain" id="PRO_5003898677" evidence="2">
    <location>
        <begin position="34"/>
        <end position="428"/>
    </location>
</feature>
<proteinExistence type="inferred from homology"/>
<sequence>MKLFFRISAPKKPIASRFCAGLLSLSLVLSASAEVIPGSGPVLTLSQAVSLTLQQHPEINAFVPRYRMQKGLVQQASVRERPQVGLMIEDALGNGDHSALRSMQSTLTFTWMLQQKQIDSRIAAAKSQTGQLEVEQRIASLDLASHTAKKFIQILIKDERLKLNKIALQQAQDVHSAISKRVDAGKSSNVEKLQAEAEQVRRELAIEDLEHELTASYYQLTSMLGEAGKAYQVSGNLLALPANPSVESQLDKLKNQPLLAKFATQRRIAQSQIEVARIEAKPQWQLSAGVRRYEATDDFGLVAGISIPWGNNNRNAGKIAALQAQQEVLADEASALLQKLDAQLYVLLQEMGHSRHVIDTIQQRIIPLLENALSDASSAFDIGKLNYTQWNNVRQELLTAKSRLLDAYESLHLQHIEIQRLTGSSISQ</sequence>
<dbReference type="OrthoDB" id="9791261at2"/>
<dbReference type="AlphaFoldDB" id="K6ZVR6"/>
<dbReference type="Gene3D" id="1.20.1600.10">
    <property type="entry name" value="Outer membrane efflux proteins (OEP)"/>
    <property type="match status" value="1"/>
</dbReference>
<dbReference type="InterPro" id="IPR010131">
    <property type="entry name" value="MdtP/NodT-like"/>
</dbReference>
<feature type="signal peptide" evidence="2">
    <location>
        <begin position="1"/>
        <end position="33"/>
    </location>
</feature>